<protein>
    <submittedName>
        <fullName evidence="1">Uncharacterized protein</fullName>
    </submittedName>
</protein>
<dbReference type="KEGG" id="nid:NPIRD3C_1478"/>
<organism evidence="1 2">
    <name type="scientific">Nitrosopumilus piranensis</name>
    <dbReference type="NCBI Taxonomy" id="1582439"/>
    <lineage>
        <taxon>Archaea</taxon>
        <taxon>Nitrososphaerota</taxon>
        <taxon>Nitrososphaeria</taxon>
        <taxon>Nitrosopumilales</taxon>
        <taxon>Nitrosopumilaceae</taxon>
        <taxon>Nitrosopumilus</taxon>
    </lineage>
</organism>
<dbReference type="Proteomes" id="UP000032027">
    <property type="component" value="Chromosome"/>
</dbReference>
<reference evidence="2" key="1">
    <citation type="submission" date="2015-02" db="EMBL/GenBank/DDBJ databases">
        <title>Characterization of two novel Thaumarchaeota isolated from the Northern Adriatic Sea.</title>
        <authorList>
            <person name="Bayer B."/>
            <person name="Vojvoda J."/>
            <person name="Offre P."/>
            <person name="Srivastava A."/>
            <person name="Elisabeth N."/>
            <person name="Garcia J.A.L."/>
            <person name="Schleper C."/>
            <person name="Herndl G.J."/>
        </authorList>
    </citation>
    <scope>NUCLEOTIDE SEQUENCE [LARGE SCALE GENOMIC DNA]</scope>
    <source>
        <strain evidence="2">D3C</strain>
    </source>
</reference>
<proteinExistence type="predicted"/>
<gene>
    <name evidence="1" type="ORF">NPIRD3C_1478</name>
</gene>
<keyword evidence="2" id="KW-1185">Reference proteome</keyword>
<reference evidence="1 2" key="3">
    <citation type="journal article" date="2019" name="Int. J. Syst. Evol. Microbiol.">
        <title>Nitrosopumilus adriaticus sp. nov. and Nitrosopumilus piranensis sp. nov., two ammonia-oxidizing archaea from the Adriatic Sea and members of the class Nitrososphaeria.</title>
        <authorList>
            <person name="Bayer B."/>
            <person name="Vojvoda J."/>
            <person name="Reinthaler T."/>
            <person name="Reyes C."/>
            <person name="Pinto M."/>
            <person name="Herndl G.J."/>
        </authorList>
    </citation>
    <scope>NUCLEOTIDE SEQUENCE [LARGE SCALE GENOMIC DNA]</scope>
    <source>
        <strain evidence="1 2">D3C</strain>
    </source>
</reference>
<dbReference type="PATRIC" id="fig|1582439.9.peg.1526"/>
<dbReference type="AlphaFoldDB" id="A0A0C5C067"/>
<evidence type="ECO:0000313" key="2">
    <source>
        <dbReference type="Proteomes" id="UP000032027"/>
    </source>
</evidence>
<reference evidence="1 2" key="2">
    <citation type="journal article" date="2016" name="ISME J.">
        <title>Physiological and genomic characterization of two novel marine thaumarchaeal strains indicates niche differentiation.</title>
        <authorList>
            <person name="Bayer B."/>
            <person name="Vojvoda J."/>
            <person name="Offre P."/>
            <person name="Alves R.J."/>
            <person name="Elisabeth N.H."/>
            <person name="Garcia J.A."/>
            <person name="Volland J.M."/>
            <person name="Srivastava A."/>
            <person name="Schleper C."/>
            <person name="Herndl G.J."/>
        </authorList>
    </citation>
    <scope>NUCLEOTIDE SEQUENCE [LARGE SCALE GENOMIC DNA]</scope>
    <source>
        <strain evidence="1 2">D3C</strain>
    </source>
</reference>
<accession>A0A0C5C067</accession>
<dbReference type="RefSeq" id="WP_148703486.1">
    <property type="nucleotide sequence ID" value="NZ_CP010868.1"/>
</dbReference>
<dbReference type="OrthoDB" id="11646at2157"/>
<dbReference type="GeneID" id="41600595"/>
<dbReference type="EMBL" id="CP010868">
    <property type="protein sequence ID" value="AJM92690.1"/>
    <property type="molecule type" value="Genomic_DNA"/>
</dbReference>
<name>A0A0C5C067_9ARCH</name>
<evidence type="ECO:0000313" key="1">
    <source>
        <dbReference type="EMBL" id="AJM92690.1"/>
    </source>
</evidence>
<sequence length="141" mass="16198">MSEKIWIGAIFLKDEGGYEILLKSLKHYRKRLRTIANSPELKDSAAMFASVLNQQAMKTVPKIDEVIKKIQNSMDDIQTVKSLSDEIPFFEKALRCYESDIHKAQDTGHEYFVKLVGDMVEAKNDLEVIKNAINKIKEYSE</sequence>
<dbReference type="HOGENOM" id="CLU_1820929_0_0_2"/>